<gene>
    <name evidence="8" type="ORF">ENW55_02345</name>
</gene>
<dbReference type="PANTHER" id="PTHR42865">
    <property type="entry name" value="PROTON/GLUTAMATE-ASPARTATE SYMPORTER"/>
    <property type="match status" value="1"/>
</dbReference>
<accession>A0A832MP97</accession>
<feature type="transmembrane region" description="Helical" evidence="7">
    <location>
        <begin position="80"/>
        <end position="105"/>
    </location>
</feature>
<evidence type="ECO:0000313" key="8">
    <source>
        <dbReference type="EMBL" id="HGZ78807.1"/>
    </source>
</evidence>
<dbReference type="GO" id="GO:0006835">
    <property type="term" value="P:dicarboxylic acid transport"/>
    <property type="evidence" value="ECO:0007669"/>
    <property type="project" value="TreeGrafter"/>
</dbReference>
<dbReference type="GO" id="GO:0015293">
    <property type="term" value="F:symporter activity"/>
    <property type="evidence" value="ECO:0007669"/>
    <property type="project" value="UniProtKB-KW"/>
</dbReference>
<evidence type="ECO:0000256" key="5">
    <source>
        <dbReference type="ARBA" id="ARBA00022989"/>
    </source>
</evidence>
<dbReference type="GO" id="GO:0005886">
    <property type="term" value="C:plasma membrane"/>
    <property type="evidence" value="ECO:0007669"/>
    <property type="project" value="UniProtKB-SubCell"/>
</dbReference>
<keyword evidence="2" id="KW-0813">Transport</keyword>
<dbReference type="PANTHER" id="PTHR42865:SF7">
    <property type="entry name" value="PROTON_GLUTAMATE-ASPARTATE SYMPORTER"/>
    <property type="match status" value="1"/>
</dbReference>
<feature type="transmembrane region" description="Helical" evidence="7">
    <location>
        <begin position="46"/>
        <end position="68"/>
    </location>
</feature>
<dbReference type="InterPro" id="IPR001991">
    <property type="entry name" value="Na-dicarboxylate_symporter"/>
</dbReference>
<evidence type="ECO:0000256" key="1">
    <source>
        <dbReference type="ARBA" id="ARBA00004651"/>
    </source>
</evidence>
<reference evidence="8" key="1">
    <citation type="journal article" date="2020" name="mSystems">
        <title>Genome- and Community-Level Interaction Insights into Carbon Utilization and Element Cycling Functions of Hydrothermarchaeota in Hydrothermal Sediment.</title>
        <authorList>
            <person name="Zhou Z."/>
            <person name="Liu Y."/>
            <person name="Xu W."/>
            <person name="Pan J."/>
            <person name="Luo Z.H."/>
            <person name="Li M."/>
        </authorList>
    </citation>
    <scope>NUCLEOTIDE SEQUENCE [LARGE SCALE GENOMIC DNA]</scope>
    <source>
        <strain evidence="8">SpSt-86</strain>
    </source>
</reference>
<protein>
    <submittedName>
        <fullName evidence="8">Dicarboxylate/amino acid:cation symporter</fullName>
    </submittedName>
</protein>
<organism evidence="8">
    <name type="scientific">Pseudothermotoga hypogea</name>
    <dbReference type="NCBI Taxonomy" id="57487"/>
    <lineage>
        <taxon>Bacteria</taxon>
        <taxon>Thermotogati</taxon>
        <taxon>Thermotogota</taxon>
        <taxon>Thermotogae</taxon>
        <taxon>Thermotogales</taxon>
        <taxon>Thermotogaceae</taxon>
        <taxon>Pseudothermotoga</taxon>
    </lineage>
</organism>
<keyword evidence="3" id="KW-1003">Cell membrane</keyword>
<comment type="subcellular location">
    <subcellularLocation>
        <location evidence="1">Cell membrane</location>
        <topology evidence="1">Multi-pass membrane protein</topology>
    </subcellularLocation>
</comment>
<name>A0A832MP97_9THEM</name>
<evidence type="ECO:0000256" key="6">
    <source>
        <dbReference type="ARBA" id="ARBA00023136"/>
    </source>
</evidence>
<keyword evidence="5 7" id="KW-1133">Transmembrane helix</keyword>
<dbReference type="Gene3D" id="1.10.3860.10">
    <property type="entry name" value="Sodium:dicarboxylate symporter"/>
    <property type="match status" value="1"/>
</dbReference>
<keyword evidence="6 7" id="KW-0472">Membrane</keyword>
<feature type="transmembrane region" description="Helical" evidence="7">
    <location>
        <begin position="147"/>
        <end position="165"/>
    </location>
</feature>
<feature type="transmembrane region" description="Helical" evidence="7">
    <location>
        <begin position="359"/>
        <end position="379"/>
    </location>
</feature>
<feature type="transmembrane region" description="Helical" evidence="7">
    <location>
        <begin position="224"/>
        <end position="244"/>
    </location>
</feature>
<dbReference type="PRINTS" id="PR00173">
    <property type="entry name" value="EDTRNSPORT"/>
</dbReference>
<dbReference type="InterPro" id="IPR036458">
    <property type="entry name" value="Na:dicarbo_symporter_sf"/>
</dbReference>
<dbReference type="AlphaFoldDB" id="A0A832MP97"/>
<feature type="transmembrane region" description="Helical" evidence="7">
    <location>
        <begin position="12"/>
        <end position="34"/>
    </location>
</feature>
<dbReference type="SUPFAM" id="SSF118215">
    <property type="entry name" value="Proton glutamate symport protein"/>
    <property type="match status" value="1"/>
</dbReference>
<evidence type="ECO:0000256" key="2">
    <source>
        <dbReference type="ARBA" id="ARBA00022448"/>
    </source>
</evidence>
<proteinExistence type="predicted"/>
<comment type="caution">
    <text evidence="8">The sequence shown here is derived from an EMBL/GenBank/DDBJ whole genome shotgun (WGS) entry which is preliminary data.</text>
</comment>
<dbReference type="EMBL" id="DTKQ01000018">
    <property type="protein sequence ID" value="HGZ78807.1"/>
    <property type="molecule type" value="Genomic_DNA"/>
</dbReference>
<evidence type="ECO:0000256" key="7">
    <source>
        <dbReference type="SAM" id="Phobius"/>
    </source>
</evidence>
<dbReference type="Pfam" id="PF00375">
    <property type="entry name" value="SDF"/>
    <property type="match status" value="1"/>
</dbReference>
<evidence type="ECO:0000256" key="3">
    <source>
        <dbReference type="ARBA" id="ARBA00022475"/>
    </source>
</evidence>
<feature type="transmembrane region" description="Helical" evidence="7">
    <location>
        <begin position="326"/>
        <end position="347"/>
    </location>
</feature>
<sequence length="418" mass="44955">MAELSKQSVWRSYRFPVILLLSIIIGSVLGLILGKKATVLQPLGDIFLNLMFTIVVPLVLITVTSAVASMANLRRLGKILGTMLAVFIITGLIAAVITTIVVVIYPPAKGVKLELPQAEQIQPLKTADQIVKAFTVNDFQALLSRRSMMPLIVFSILLGLSISLLKEKAEPVVKLLNILSEAMIKMVSIIMYYAPIGLGAYFAALVGDFGPQLLGAYGRAMLVYYPLAFAYFFVAFAIYSYFAAGKEGTKKFFKVIFEPAITALATQSSLATLPVNLKAAKRLGVPKDVREIVLPVGATMHMDGSCISAILKISFLFGIFGMPFSGIGTFVTAFFVAVLSGVVMSGVPGGGLIGEMLIVSLYGFPPEAFPIIAMIGYLVDPPATMVNATGDTVAAMMVTRLLEGKEWMKKKLTEAESE</sequence>
<feature type="transmembrane region" description="Helical" evidence="7">
    <location>
        <begin position="186"/>
        <end position="204"/>
    </location>
</feature>
<keyword evidence="4 7" id="KW-0812">Transmembrane</keyword>
<evidence type="ECO:0000256" key="4">
    <source>
        <dbReference type="ARBA" id="ARBA00022692"/>
    </source>
</evidence>